<dbReference type="EMBL" id="FRBD01000003">
    <property type="protein sequence ID" value="SHK41397.1"/>
    <property type="molecule type" value="Genomic_DNA"/>
</dbReference>
<dbReference type="OrthoDB" id="1073003at2"/>
<evidence type="ECO:0000313" key="1">
    <source>
        <dbReference type="EMBL" id="SHK41397.1"/>
    </source>
</evidence>
<accession>A0A1M6SA29</accession>
<dbReference type="PROSITE" id="PS51257">
    <property type="entry name" value="PROKAR_LIPOPROTEIN"/>
    <property type="match status" value="1"/>
</dbReference>
<organism evidence="1 2">
    <name type="scientific">Xylanibacter ruminicola</name>
    <name type="common">Prevotella ruminicola</name>
    <dbReference type="NCBI Taxonomy" id="839"/>
    <lineage>
        <taxon>Bacteria</taxon>
        <taxon>Pseudomonadati</taxon>
        <taxon>Bacteroidota</taxon>
        <taxon>Bacteroidia</taxon>
        <taxon>Bacteroidales</taxon>
        <taxon>Prevotellaceae</taxon>
        <taxon>Xylanibacter</taxon>
    </lineage>
</organism>
<gene>
    <name evidence="1" type="ORF">SAMN05216463_10358</name>
</gene>
<sequence length="102" mass="11470">MKKILLVLLVITLPMLIGCEKEVLSEGYPEMEAFYTESCGLMAVTTDSVKLFSAKVDGFTIRNPESKEHSLYPKIQANIKSASLRLIITCDTTWDVETHINF</sequence>
<proteinExistence type="predicted"/>
<dbReference type="RefSeq" id="WP_073204816.1">
    <property type="nucleotide sequence ID" value="NZ_FRBD01000003.1"/>
</dbReference>
<name>A0A1M6SA29_XYLRU</name>
<evidence type="ECO:0008006" key="3">
    <source>
        <dbReference type="Google" id="ProtNLM"/>
    </source>
</evidence>
<protein>
    <recommendedName>
        <fullName evidence="3">Lipoprotein</fullName>
    </recommendedName>
</protein>
<reference evidence="1 2" key="1">
    <citation type="submission" date="2016-11" db="EMBL/GenBank/DDBJ databases">
        <authorList>
            <person name="Jaros S."/>
            <person name="Januszkiewicz K."/>
            <person name="Wedrychowicz H."/>
        </authorList>
    </citation>
    <scope>NUCLEOTIDE SEQUENCE [LARGE SCALE GENOMIC DNA]</scope>
    <source>
        <strain evidence="1 2">KHT3</strain>
    </source>
</reference>
<dbReference type="Proteomes" id="UP000184130">
    <property type="component" value="Unassembled WGS sequence"/>
</dbReference>
<evidence type="ECO:0000313" key="2">
    <source>
        <dbReference type="Proteomes" id="UP000184130"/>
    </source>
</evidence>
<dbReference type="AlphaFoldDB" id="A0A1M6SA29"/>